<gene>
    <name evidence="3 5" type="primary">gon-2</name>
    <name evidence="3" type="ORF">CELE_T01H8.5</name>
    <name evidence="5" type="ORF">T01H8.5</name>
</gene>
<dbReference type="SMR" id="A5JYU8"/>
<dbReference type="GeneID" id="172646"/>
<dbReference type="EMBL" id="BX284601">
    <property type="protein sequence ID" value="CAN86593.1"/>
    <property type="molecule type" value="Genomic_DNA"/>
</dbReference>
<dbReference type="RefSeq" id="NP_001122505.1">
    <property type="nucleotide sequence ID" value="NM_001129033.3"/>
</dbReference>
<accession>A5JYU8</accession>
<dbReference type="GO" id="GO:0006812">
    <property type="term" value="P:monoatomic cation transport"/>
    <property type="evidence" value="ECO:0000250"/>
    <property type="project" value="WormBase"/>
</dbReference>
<keyword evidence="4" id="KW-1185">Reference proteome</keyword>
<dbReference type="CTD" id="172646"/>
<evidence type="ECO:0000256" key="2">
    <source>
        <dbReference type="SAM" id="MobiDB-lite"/>
    </source>
</evidence>
<dbReference type="UCSC" id="T01H8.5a">
    <property type="organism name" value="c. elegans"/>
</dbReference>
<dbReference type="ExpressionAtlas" id="A5JYU8">
    <property type="expression patterns" value="baseline and differential"/>
</dbReference>
<feature type="compositionally biased region" description="Basic residues" evidence="2">
    <location>
        <begin position="129"/>
        <end position="139"/>
    </location>
</feature>
<sequence>MMSDDMLDENDENFACQDVDEIIIYVPEFAGYREVNIDTAVSVCPTPIQQARRESSCRNLEMRRRFEKLRREKKEEKKLLADDEKDFDEDDDVFEDGEGLQMRTFQPNASIRDENGSMPSLLPRTAPIKKTRKHRRRRSGSFTGGVYPRKGHRNRSLLGHAIPPPNVHSADWRDMLAITDNKDDKLMKTMQAIKDAIRKQEEAEMKLLGQRKVREGVVCFL</sequence>
<reference evidence="3 4" key="1">
    <citation type="journal article" date="1998" name="Science">
        <title>Genome sequence of the nematode C. elegans: a platform for investigating biology.</title>
        <authorList>
            <consortium name="The C. elegans sequencing consortium"/>
            <person name="Sulson J.E."/>
            <person name="Waterston R."/>
        </authorList>
    </citation>
    <scope>NUCLEOTIDE SEQUENCE [LARGE SCALE GENOMIC DNA]</scope>
    <source>
        <strain evidence="3 4">Bristol N2</strain>
    </source>
</reference>
<dbReference type="OrthoDB" id="301415at2759"/>
<dbReference type="Proteomes" id="UP000001940">
    <property type="component" value="Chromosome I"/>
</dbReference>
<name>A5JYU8_CAEEL</name>
<feature type="region of interest" description="Disordered" evidence="2">
    <location>
        <begin position="129"/>
        <end position="162"/>
    </location>
</feature>
<evidence type="ECO:0000313" key="4">
    <source>
        <dbReference type="Proteomes" id="UP000001940"/>
    </source>
</evidence>
<dbReference type="AGR" id="WB:WBGene00001651"/>
<dbReference type="GO" id="GO:0000278">
    <property type="term" value="P:mitotic cell cycle"/>
    <property type="evidence" value="ECO:0000315"/>
    <property type="project" value="WormBase"/>
</dbReference>
<dbReference type="WormBase" id="T01H8.5b">
    <property type="protein sequence ID" value="CE41001"/>
    <property type="gene ID" value="WBGene00001651"/>
    <property type="gene designation" value="gon-2"/>
</dbReference>
<dbReference type="GO" id="GO:0008324">
    <property type="term" value="F:monoatomic cation transmembrane transporter activity"/>
    <property type="evidence" value="ECO:0000250"/>
    <property type="project" value="WormBase"/>
</dbReference>
<dbReference type="Bgee" id="WBGene00001651">
    <property type="expression patterns" value="Expressed in embryo and 4 other cell types or tissues"/>
</dbReference>
<keyword evidence="1" id="KW-0175">Coiled coil</keyword>
<dbReference type="GO" id="GO:0005886">
    <property type="term" value="C:plasma membrane"/>
    <property type="evidence" value="ECO:0000250"/>
    <property type="project" value="WormBase"/>
</dbReference>
<feature type="coiled-coil region" evidence="1">
    <location>
        <begin position="57"/>
        <end position="86"/>
    </location>
</feature>
<evidence type="ECO:0000256" key="1">
    <source>
        <dbReference type="SAM" id="Coils"/>
    </source>
</evidence>
<evidence type="ECO:0000313" key="5">
    <source>
        <dbReference type="WormBase" id="T01H8.5b"/>
    </source>
</evidence>
<protein>
    <submittedName>
        <fullName evidence="3">Transient receptor potential channel</fullName>
    </submittedName>
</protein>
<evidence type="ECO:0000313" key="3">
    <source>
        <dbReference type="EMBL" id="CAN86593.1"/>
    </source>
</evidence>
<dbReference type="HOGENOM" id="CLU_1251641_0_0_1"/>
<organism evidence="3 4">
    <name type="scientific">Caenorhabditis elegans</name>
    <dbReference type="NCBI Taxonomy" id="6239"/>
    <lineage>
        <taxon>Eukaryota</taxon>
        <taxon>Metazoa</taxon>
        <taxon>Ecdysozoa</taxon>
        <taxon>Nematoda</taxon>
        <taxon>Chromadorea</taxon>
        <taxon>Rhabditida</taxon>
        <taxon>Rhabditina</taxon>
        <taxon>Rhabditomorpha</taxon>
        <taxon>Rhabditoidea</taxon>
        <taxon>Rhabditidae</taxon>
        <taxon>Peloderinae</taxon>
        <taxon>Caenorhabditis</taxon>
    </lineage>
</organism>
<dbReference type="AlphaFoldDB" id="A5JYU8"/>
<keyword evidence="3" id="KW-0675">Receptor</keyword>
<proteinExistence type="predicted"/>
<dbReference type="GO" id="GO:0030421">
    <property type="term" value="P:defecation"/>
    <property type="evidence" value="ECO:0000315"/>
    <property type="project" value="WormBase"/>
</dbReference>